<proteinExistence type="predicted"/>
<gene>
    <name evidence="3" type="ORF">LMG3431_04528</name>
</gene>
<feature type="transmembrane region" description="Helical" evidence="1">
    <location>
        <begin position="7"/>
        <end position="30"/>
    </location>
</feature>
<dbReference type="InterPro" id="IPR036937">
    <property type="entry name" value="Adhesion_dom_fimbrial_sf"/>
</dbReference>
<evidence type="ECO:0000256" key="1">
    <source>
        <dbReference type="SAM" id="Phobius"/>
    </source>
</evidence>
<keyword evidence="1" id="KW-0812">Transmembrane</keyword>
<organism evidence="3 4">
    <name type="scientific">Achromobacter pestifer</name>
    <dbReference type="NCBI Taxonomy" id="1353889"/>
    <lineage>
        <taxon>Bacteria</taxon>
        <taxon>Pseudomonadati</taxon>
        <taxon>Pseudomonadota</taxon>
        <taxon>Betaproteobacteria</taxon>
        <taxon>Burkholderiales</taxon>
        <taxon>Alcaligenaceae</taxon>
        <taxon>Achromobacter</taxon>
    </lineage>
</organism>
<sequence>MQPCTSLAAYIFPMSICLSNLARILAFALLCITWKSVDAFSYPVTTHLAVAGDGSSFSVEVTTSFQEVHTVPDLTFVPKGYIMQPASWVANSPSHVWAVTPVNDCSWYCIRSNGEAISAFARRWRSMSWVSSEVAPHFPGDMVCSGIIIRGDEGTGLVSQLFFVPPQTSTSCTMSTARCTLDHGMLTLAHGRISDSQAQGHSASAILKITCSTYISGKVTLRSGADSERIALDNGGKSRLYVANQAMGSKLPLQQGLNTIELTDKLEIDNGTKLGPFRGSAVLVLDMY</sequence>
<dbReference type="EMBL" id="CADIJX010000006">
    <property type="protein sequence ID" value="CAB3684286.1"/>
    <property type="molecule type" value="Genomic_DNA"/>
</dbReference>
<evidence type="ECO:0000313" key="4">
    <source>
        <dbReference type="Proteomes" id="UP000494108"/>
    </source>
</evidence>
<keyword evidence="4" id="KW-1185">Reference proteome</keyword>
<dbReference type="Gene3D" id="2.60.40.1090">
    <property type="entry name" value="Fimbrial-type adhesion domain"/>
    <property type="match status" value="1"/>
</dbReference>
<dbReference type="Pfam" id="PF24223">
    <property type="entry name" value="MrpH_C"/>
    <property type="match status" value="1"/>
</dbReference>
<keyword evidence="1" id="KW-1133">Transmembrane helix</keyword>
<dbReference type="InterPro" id="IPR057010">
    <property type="entry name" value="MrpH_C"/>
</dbReference>
<feature type="domain" description="Fimbrial adhesin MrpH C-terminal" evidence="2">
    <location>
        <begin position="179"/>
        <end position="287"/>
    </location>
</feature>
<evidence type="ECO:0000313" key="3">
    <source>
        <dbReference type="EMBL" id="CAB3684286.1"/>
    </source>
</evidence>
<keyword evidence="1" id="KW-0472">Membrane</keyword>
<reference evidence="3 4" key="1">
    <citation type="submission" date="2020-04" db="EMBL/GenBank/DDBJ databases">
        <authorList>
            <person name="De Canck E."/>
        </authorList>
    </citation>
    <scope>NUCLEOTIDE SEQUENCE [LARGE SCALE GENOMIC DNA]</scope>
    <source>
        <strain evidence="3 4">LMG 3431</strain>
    </source>
</reference>
<dbReference type="Proteomes" id="UP000494108">
    <property type="component" value="Unassembled WGS sequence"/>
</dbReference>
<name>A0A6S6ZPC7_9BURK</name>
<evidence type="ECO:0000259" key="2">
    <source>
        <dbReference type="Pfam" id="PF24223"/>
    </source>
</evidence>
<dbReference type="GO" id="GO:0009289">
    <property type="term" value="C:pilus"/>
    <property type="evidence" value="ECO:0007669"/>
    <property type="project" value="InterPro"/>
</dbReference>
<dbReference type="AlphaFoldDB" id="A0A6S6ZPC7"/>
<dbReference type="GO" id="GO:0007155">
    <property type="term" value="P:cell adhesion"/>
    <property type="evidence" value="ECO:0007669"/>
    <property type="project" value="InterPro"/>
</dbReference>
<accession>A0A6S6ZPC7</accession>
<protein>
    <recommendedName>
        <fullName evidence="2">Fimbrial adhesin MrpH C-terminal domain-containing protein</fullName>
    </recommendedName>
</protein>